<dbReference type="EMBL" id="VUJU01011241">
    <property type="protein sequence ID" value="KAF0711472.1"/>
    <property type="molecule type" value="Genomic_DNA"/>
</dbReference>
<accession>A0A6G0VW10</accession>
<dbReference type="PANTHER" id="PTHR37162">
    <property type="entry name" value="HAT FAMILY DIMERISATION DOMAINCONTAINING PROTEIN-RELATED"/>
    <property type="match status" value="1"/>
</dbReference>
<organism evidence="2 3">
    <name type="scientific">Aphis craccivora</name>
    <name type="common">Cowpea aphid</name>
    <dbReference type="NCBI Taxonomy" id="307492"/>
    <lineage>
        <taxon>Eukaryota</taxon>
        <taxon>Metazoa</taxon>
        <taxon>Ecdysozoa</taxon>
        <taxon>Arthropoda</taxon>
        <taxon>Hexapoda</taxon>
        <taxon>Insecta</taxon>
        <taxon>Pterygota</taxon>
        <taxon>Neoptera</taxon>
        <taxon>Paraneoptera</taxon>
        <taxon>Hemiptera</taxon>
        <taxon>Sternorrhyncha</taxon>
        <taxon>Aphidomorpha</taxon>
        <taxon>Aphidoidea</taxon>
        <taxon>Aphididae</taxon>
        <taxon>Aphidini</taxon>
        <taxon>Aphis</taxon>
        <taxon>Aphis</taxon>
    </lineage>
</organism>
<name>A0A6G0VW10_APHCR</name>
<dbReference type="GO" id="GO:0046983">
    <property type="term" value="F:protein dimerization activity"/>
    <property type="evidence" value="ECO:0007669"/>
    <property type="project" value="InterPro"/>
</dbReference>
<protein>
    <submittedName>
        <fullName evidence="2">DUF4371 domain-containing protein</fullName>
    </submittedName>
</protein>
<evidence type="ECO:0000313" key="3">
    <source>
        <dbReference type="Proteomes" id="UP000478052"/>
    </source>
</evidence>
<comment type="caution">
    <text evidence="2">The sequence shown here is derived from an EMBL/GenBank/DDBJ whole genome shotgun (WGS) entry which is preliminary data.</text>
</comment>
<feature type="domain" description="HAT C-terminal dimerisation" evidence="1">
    <location>
        <begin position="559"/>
        <end position="613"/>
    </location>
</feature>
<sequence>MSKKYIQKFKQSWLLEPIFKQWLSRVDGDEFKAYCTYCSVAIIAHRKALIAHSEAKKHIGQINAPKTSMISKYLKVSLKDERKIAELKIAAFIGEHCSINAVDHLGVLIKSLDPKSQTLCDLKLHRTKCTSLILNVLAPCWFNELIKDIGSMYYSLIIDESTSHDKKMLCLMIKYFSKKKANIVTTFYRLVEIEKCDAQSLFNCVVETLKKDDLDVNKLLGIGVDGASVMVGRHNSLSSKLKEVVPHLIVNRCICHSLHLACEKAFSVLPSFLDFLIRETYNWFSYSSKRQAAYNNLYQELKGGIPNKISKLSGTRWLARSEAINTILNQWDLLKVHFNTISNNASEKCYVSHSLRDMYKKNEAFIYFHFLKNTLSKVVYLNKLFQSNDMDPLKLLNDLNDLLYSLLNIIVVPNQLNKVSRSNLVSYDFEQYTMGSTCINYGYYFTKHSSLISSEHLLEVQNRCKQFMIILCKEIQKRIPDNLNILERINVFSPDQSTSILKSDITNIVVEFNALVENVDCTLKEWNLLNSLDSEDVKQLNSTVEFWAYVSKIKDAGGQPKFGNISSLVLNLLCLPISNATVERAFSIMNIVRDKLRNRLATLTAEAIMRLRYSLNGNCDTFSPTPEMLKLFNSEVMYSNNFDDSVLDYFNTSNSENNFI</sequence>
<proteinExistence type="predicted"/>
<dbReference type="OrthoDB" id="10023262at2759"/>
<keyword evidence="3" id="KW-1185">Reference proteome</keyword>
<evidence type="ECO:0000313" key="2">
    <source>
        <dbReference type="EMBL" id="KAF0711472.1"/>
    </source>
</evidence>
<dbReference type="Proteomes" id="UP000478052">
    <property type="component" value="Unassembled WGS sequence"/>
</dbReference>
<gene>
    <name evidence="2" type="ORF">FWK35_00035960</name>
</gene>
<dbReference type="SUPFAM" id="SSF53098">
    <property type="entry name" value="Ribonuclease H-like"/>
    <property type="match status" value="1"/>
</dbReference>
<evidence type="ECO:0000259" key="1">
    <source>
        <dbReference type="Pfam" id="PF05699"/>
    </source>
</evidence>
<dbReference type="AlphaFoldDB" id="A0A6G0VW10"/>
<dbReference type="InterPro" id="IPR008906">
    <property type="entry name" value="HATC_C_dom"/>
</dbReference>
<reference evidence="2 3" key="1">
    <citation type="submission" date="2019-08" db="EMBL/GenBank/DDBJ databases">
        <title>Whole genome of Aphis craccivora.</title>
        <authorList>
            <person name="Voronova N.V."/>
            <person name="Shulinski R.S."/>
            <person name="Bandarenka Y.V."/>
            <person name="Zhorov D.G."/>
            <person name="Warner D."/>
        </authorList>
    </citation>
    <scope>NUCLEOTIDE SEQUENCE [LARGE SCALE GENOMIC DNA]</scope>
    <source>
        <strain evidence="2">180601</strain>
        <tissue evidence="2">Whole Body</tissue>
    </source>
</reference>
<dbReference type="InterPro" id="IPR012337">
    <property type="entry name" value="RNaseH-like_sf"/>
</dbReference>
<dbReference type="PANTHER" id="PTHR37162:SF1">
    <property type="entry name" value="BED-TYPE DOMAIN-CONTAINING PROTEIN"/>
    <property type="match status" value="1"/>
</dbReference>
<dbReference type="Pfam" id="PF05699">
    <property type="entry name" value="Dimer_Tnp_hAT"/>
    <property type="match status" value="1"/>
</dbReference>